<sequence length="74" mass="8410">VRKWDNILWIILSVITLYYSDVISVVIYNTDISGIFFCLAIAFGAMALTVCIHCVFWGGIVRGMDCDGWEKLYP</sequence>
<keyword evidence="1" id="KW-0812">Transmembrane</keyword>
<evidence type="ECO:0000313" key="3">
    <source>
        <dbReference type="Proteomes" id="UP000008144"/>
    </source>
</evidence>
<name>H2XU04_CIOIN</name>
<dbReference type="AlphaFoldDB" id="H2XU04"/>
<reference evidence="2" key="2">
    <citation type="journal article" date="2008" name="Genome Biol.">
        <title>Improved genome assembly and evidence-based global gene model set for the chordate Ciona intestinalis: new insight into intron and operon populations.</title>
        <authorList>
            <person name="Satou Y."/>
            <person name="Mineta K."/>
            <person name="Ogasawara M."/>
            <person name="Sasakura Y."/>
            <person name="Shoguchi E."/>
            <person name="Ueno K."/>
            <person name="Yamada L."/>
            <person name="Matsumoto J."/>
            <person name="Wasserscheid J."/>
            <person name="Dewar K."/>
            <person name="Wiley G.B."/>
            <person name="Macmil S.L."/>
            <person name="Roe B.A."/>
            <person name="Zeller R.W."/>
            <person name="Hastings K.E."/>
            <person name="Lemaire P."/>
            <person name="Lindquist E."/>
            <person name="Endo T."/>
            <person name="Hotta K."/>
            <person name="Inaba K."/>
        </authorList>
    </citation>
    <scope>NUCLEOTIDE SEQUENCE [LARGE SCALE GENOMIC DNA]</scope>
    <source>
        <strain evidence="2">wild type</strain>
    </source>
</reference>
<dbReference type="Proteomes" id="UP000008144">
    <property type="component" value="Chromosome 1"/>
</dbReference>
<dbReference type="InterPro" id="IPR033579">
    <property type="entry name" value="TMEM128"/>
</dbReference>
<keyword evidence="1" id="KW-0472">Membrane</keyword>
<keyword evidence="1" id="KW-1133">Transmembrane helix</keyword>
<feature type="transmembrane region" description="Helical" evidence="1">
    <location>
        <begin position="34"/>
        <end position="61"/>
    </location>
</feature>
<keyword evidence="3" id="KW-1185">Reference proteome</keyword>
<reference evidence="2" key="4">
    <citation type="submission" date="2025-09" db="UniProtKB">
        <authorList>
            <consortium name="Ensembl"/>
        </authorList>
    </citation>
    <scope>IDENTIFICATION</scope>
</reference>
<dbReference type="Ensembl" id="ENSCINT00000031463.1">
    <property type="protein sequence ID" value="ENSCINP00000033138.1"/>
    <property type="gene ID" value="ENSCING00000018167.1"/>
</dbReference>
<dbReference type="Pfam" id="PF20479">
    <property type="entry name" value="TMEM128"/>
    <property type="match status" value="1"/>
</dbReference>
<evidence type="ECO:0000256" key="1">
    <source>
        <dbReference type="SAM" id="Phobius"/>
    </source>
</evidence>
<dbReference type="InParanoid" id="H2XU04"/>
<dbReference type="EMBL" id="EAAA01000329">
    <property type="status" value="NOT_ANNOTATED_CDS"/>
    <property type="molecule type" value="Genomic_DNA"/>
</dbReference>
<protein>
    <submittedName>
        <fullName evidence="2">Uncharacterized protein</fullName>
    </submittedName>
</protein>
<dbReference type="OMA" id="WDNILWI"/>
<proteinExistence type="predicted"/>
<evidence type="ECO:0000313" key="2">
    <source>
        <dbReference type="Ensembl" id="ENSCINP00000033138.1"/>
    </source>
</evidence>
<reference evidence="3" key="1">
    <citation type="journal article" date="2002" name="Science">
        <title>The draft genome of Ciona intestinalis: insights into chordate and vertebrate origins.</title>
        <authorList>
            <person name="Dehal P."/>
            <person name="Satou Y."/>
            <person name="Campbell R.K."/>
            <person name="Chapman J."/>
            <person name="Degnan B."/>
            <person name="De Tomaso A."/>
            <person name="Davidson B."/>
            <person name="Di Gregorio A."/>
            <person name="Gelpke M."/>
            <person name="Goodstein D.M."/>
            <person name="Harafuji N."/>
            <person name="Hastings K.E."/>
            <person name="Ho I."/>
            <person name="Hotta K."/>
            <person name="Huang W."/>
            <person name="Kawashima T."/>
            <person name="Lemaire P."/>
            <person name="Martinez D."/>
            <person name="Meinertzhagen I.A."/>
            <person name="Necula S."/>
            <person name="Nonaka M."/>
            <person name="Putnam N."/>
            <person name="Rash S."/>
            <person name="Saiga H."/>
            <person name="Satake M."/>
            <person name="Terry A."/>
            <person name="Yamada L."/>
            <person name="Wang H.G."/>
            <person name="Awazu S."/>
            <person name="Azumi K."/>
            <person name="Boore J."/>
            <person name="Branno M."/>
            <person name="Chin-Bow S."/>
            <person name="DeSantis R."/>
            <person name="Doyle S."/>
            <person name="Francino P."/>
            <person name="Keys D.N."/>
            <person name="Haga S."/>
            <person name="Hayashi H."/>
            <person name="Hino K."/>
            <person name="Imai K.S."/>
            <person name="Inaba K."/>
            <person name="Kano S."/>
            <person name="Kobayashi K."/>
            <person name="Kobayashi M."/>
            <person name="Lee B.I."/>
            <person name="Makabe K.W."/>
            <person name="Manohar C."/>
            <person name="Matassi G."/>
            <person name="Medina M."/>
            <person name="Mochizuki Y."/>
            <person name="Mount S."/>
            <person name="Morishita T."/>
            <person name="Miura S."/>
            <person name="Nakayama A."/>
            <person name="Nishizaka S."/>
            <person name="Nomoto H."/>
            <person name="Ohta F."/>
            <person name="Oishi K."/>
            <person name="Rigoutsos I."/>
            <person name="Sano M."/>
            <person name="Sasaki A."/>
            <person name="Sasakura Y."/>
            <person name="Shoguchi E."/>
            <person name="Shin-i T."/>
            <person name="Spagnuolo A."/>
            <person name="Stainier D."/>
            <person name="Suzuki M.M."/>
            <person name="Tassy O."/>
            <person name="Takatori N."/>
            <person name="Tokuoka M."/>
            <person name="Yagi K."/>
            <person name="Yoshizaki F."/>
            <person name="Wada S."/>
            <person name="Zhang C."/>
            <person name="Hyatt P.D."/>
            <person name="Larimer F."/>
            <person name="Detter C."/>
            <person name="Doggett N."/>
            <person name="Glavina T."/>
            <person name="Hawkins T."/>
            <person name="Richardson P."/>
            <person name="Lucas S."/>
            <person name="Kohara Y."/>
            <person name="Levine M."/>
            <person name="Satoh N."/>
            <person name="Rokhsar D.S."/>
        </authorList>
    </citation>
    <scope>NUCLEOTIDE SEQUENCE [LARGE SCALE GENOMIC DNA]</scope>
</reference>
<accession>H2XU04</accession>
<feature type="transmembrane region" description="Helical" evidence="1">
    <location>
        <begin position="7"/>
        <end position="28"/>
    </location>
</feature>
<organism evidence="2 3">
    <name type="scientific">Ciona intestinalis</name>
    <name type="common">Transparent sea squirt</name>
    <name type="synonym">Ascidia intestinalis</name>
    <dbReference type="NCBI Taxonomy" id="7719"/>
    <lineage>
        <taxon>Eukaryota</taxon>
        <taxon>Metazoa</taxon>
        <taxon>Chordata</taxon>
        <taxon>Tunicata</taxon>
        <taxon>Ascidiacea</taxon>
        <taxon>Phlebobranchia</taxon>
        <taxon>Cionidae</taxon>
        <taxon>Ciona</taxon>
    </lineage>
</organism>
<reference evidence="2" key="3">
    <citation type="submission" date="2025-08" db="UniProtKB">
        <authorList>
            <consortium name="Ensembl"/>
        </authorList>
    </citation>
    <scope>IDENTIFICATION</scope>
</reference>
<dbReference type="HOGENOM" id="CLU_174920_0_0_1"/>